<proteinExistence type="predicted"/>
<dbReference type="PANTHER" id="PTHR47696">
    <property type="entry name" value="THAP DOMAIN-CONTAINING PROTEIN 2"/>
    <property type="match status" value="1"/>
</dbReference>
<dbReference type="GO" id="GO:0008270">
    <property type="term" value="F:zinc ion binding"/>
    <property type="evidence" value="ECO:0007669"/>
    <property type="project" value="UniProtKB-KW"/>
</dbReference>
<keyword evidence="2 5" id="KW-0863">Zinc-finger</keyword>
<feature type="coiled-coil region" evidence="6">
    <location>
        <begin position="176"/>
        <end position="210"/>
    </location>
</feature>
<dbReference type="SUPFAM" id="SSF57716">
    <property type="entry name" value="Glucocorticoid receptor-like (DNA-binding domain)"/>
    <property type="match status" value="1"/>
</dbReference>
<reference evidence="8" key="1">
    <citation type="submission" date="2024-04" db="EMBL/GenBank/DDBJ databases">
        <authorList>
            <consortium name="Molecular Ecology Group"/>
        </authorList>
    </citation>
    <scope>NUCLEOTIDE SEQUENCE</scope>
</reference>
<keyword evidence="1" id="KW-0479">Metal-binding</keyword>
<dbReference type="GO" id="GO:0003677">
    <property type="term" value="F:DNA binding"/>
    <property type="evidence" value="ECO:0007669"/>
    <property type="project" value="UniProtKB-UniRule"/>
</dbReference>
<feature type="domain" description="THAP-type" evidence="7">
    <location>
        <begin position="1"/>
        <end position="93"/>
    </location>
</feature>
<keyword evidence="6" id="KW-0175">Coiled coil</keyword>
<evidence type="ECO:0000256" key="1">
    <source>
        <dbReference type="ARBA" id="ARBA00022723"/>
    </source>
</evidence>
<evidence type="ECO:0000256" key="3">
    <source>
        <dbReference type="ARBA" id="ARBA00022833"/>
    </source>
</evidence>
<dbReference type="EMBL" id="OZ034827">
    <property type="protein sequence ID" value="CAL1683145.1"/>
    <property type="molecule type" value="Genomic_DNA"/>
</dbReference>
<organism evidence="8 9">
    <name type="scientific">Lasius platythorax</name>
    <dbReference type="NCBI Taxonomy" id="488582"/>
    <lineage>
        <taxon>Eukaryota</taxon>
        <taxon>Metazoa</taxon>
        <taxon>Ecdysozoa</taxon>
        <taxon>Arthropoda</taxon>
        <taxon>Hexapoda</taxon>
        <taxon>Insecta</taxon>
        <taxon>Pterygota</taxon>
        <taxon>Neoptera</taxon>
        <taxon>Endopterygota</taxon>
        <taxon>Hymenoptera</taxon>
        <taxon>Apocrita</taxon>
        <taxon>Aculeata</taxon>
        <taxon>Formicoidea</taxon>
        <taxon>Formicidae</taxon>
        <taxon>Formicinae</taxon>
        <taxon>Lasius</taxon>
        <taxon>Lasius</taxon>
    </lineage>
</organism>
<protein>
    <recommendedName>
        <fullName evidence="7">THAP-type domain-containing protein</fullName>
    </recommendedName>
</protein>
<dbReference type="InterPro" id="IPR006612">
    <property type="entry name" value="THAP_Znf"/>
</dbReference>
<dbReference type="SMART" id="SM00980">
    <property type="entry name" value="THAP"/>
    <property type="match status" value="1"/>
</dbReference>
<keyword evidence="9" id="KW-1185">Reference proteome</keyword>
<evidence type="ECO:0000256" key="4">
    <source>
        <dbReference type="ARBA" id="ARBA00023125"/>
    </source>
</evidence>
<evidence type="ECO:0000256" key="5">
    <source>
        <dbReference type="PROSITE-ProRule" id="PRU00309"/>
    </source>
</evidence>
<dbReference type="Proteomes" id="UP001497644">
    <property type="component" value="Chromosome 4"/>
</dbReference>
<keyword evidence="4 5" id="KW-0238">DNA-binding</keyword>
<dbReference type="Gene3D" id="6.20.210.20">
    <property type="entry name" value="THAP domain"/>
    <property type="match status" value="1"/>
</dbReference>
<evidence type="ECO:0000256" key="2">
    <source>
        <dbReference type="ARBA" id="ARBA00022771"/>
    </source>
</evidence>
<evidence type="ECO:0000313" key="8">
    <source>
        <dbReference type="EMBL" id="CAL1683145.1"/>
    </source>
</evidence>
<evidence type="ECO:0000256" key="6">
    <source>
        <dbReference type="SAM" id="Coils"/>
    </source>
</evidence>
<evidence type="ECO:0000313" key="9">
    <source>
        <dbReference type="Proteomes" id="UP001497644"/>
    </source>
</evidence>
<dbReference type="InterPro" id="IPR038441">
    <property type="entry name" value="THAP_Znf_sf"/>
</dbReference>
<dbReference type="SMART" id="SM00692">
    <property type="entry name" value="DM3"/>
    <property type="match status" value="1"/>
</dbReference>
<name>A0AAV2NVM8_9HYME</name>
<evidence type="ECO:0000259" key="7">
    <source>
        <dbReference type="PROSITE" id="PS50950"/>
    </source>
</evidence>
<dbReference type="PROSITE" id="PS50950">
    <property type="entry name" value="ZF_THAP"/>
    <property type="match status" value="1"/>
</dbReference>
<dbReference type="PANTHER" id="PTHR47696:SF1">
    <property type="entry name" value="THAP DOMAIN-CONTAINING PROTEIN 2"/>
    <property type="match status" value="1"/>
</dbReference>
<dbReference type="InterPro" id="IPR026521">
    <property type="entry name" value="THAP2"/>
</dbReference>
<dbReference type="AlphaFoldDB" id="A0AAV2NVM8"/>
<gene>
    <name evidence="8" type="ORF">LPLAT_LOCUS8933</name>
</gene>
<dbReference type="Pfam" id="PF05485">
    <property type="entry name" value="THAP"/>
    <property type="match status" value="1"/>
</dbReference>
<keyword evidence="3" id="KW-0862">Zinc</keyword>
<accession>A0AAV2NVM8</accession>
<sequence>MPIYCAALGCKNTTNIKRKTAAQIELEKIVKVTFHVFPSDPNRRAEWIKIMKLENESLAKKNFLCSLHFEEKYIDRMSLTCVRLRENAIPYLSEYTLCDKMESENEIVLTPINPLNINMEMEDDAKCVSVIHSTCDRETNTSPLLLSQEIRRSTCDKQTSISPERIRNCPIVQIIKKEANTEIESLKKKIKVLQQKVRRKEKKIEMMKTIFDELKAVNFVTNLNDVKLSN</sequence>